<organism evidence="1">
    <name type="scientific">Siphoviridae sp. ct3ka12</name>
    <dbReference type="NCBI Taxonomy" id="2827771"/>
    <lineage>
        <taxon>Viruses</taxon>
        <taxon>Duplodnaviria</taxon>
        <taxon>Heunggongvirae</taxon>
        <taxon>Uroviricota</taxon>
        <taxon>Caudoviricetes</taxon>
    </lineage>
</organism>
<accession>A0A8S5SLY6</accession>
<name>A0A8S5SLY6_9CAUD</name>
<proteinExistence type="predicted"/>
<reference evidence="1" key="1">
    <citation type="journal article" date="2021" name="Proc. Natl. Acad. Sci. U.S.A.">
        <title>A Catalog of Tens of Thousands of Viruses from Human Metagenomes Reveals Hidden Associations with Chronic Diseases.</title>
        <authorList>
            <person name="Tisza M.J."/>
            <person name="Buck C.B."/>
        </authorList>
    </citation>
    <scope>NUCLEOTIDE SEQUENCE</scope>
    <source>
        <strain evidence="1">Ct3ka12</strain>
    </source>
</reference>
<protein>
    <submittedName>
        <fullName evidence="1">Uncharacterized protein</fullName>
    </submittedName>
</protein>
<evidence type="ECO:0000313" key="1">
    <source>
        <dbReference type="EMBL" id="DAF51679.1"/>
    </source>
</evidence>
<dbReference type="EMBL" id="BK032619">
    <property type="protein sequence ID" value="DAF51679.1"/>
    <property type="molecule type" value="Genomic_DNA"/>
</dbReference>
<sequence length="147" mass="17491">MKKTKSSTETKKTRGRPTKLLTWIEAFKKVVNEDINAIILTDDELRMLTNDLVEEKQQVADRTFESWKAGEIKDNLYFDFLRLYKKALTIQKKNLFKKLQSDDDKWQKYAWIIERKFDDWNLRSKQEVTGKDGKDLQPFQVTGIIIK</sequence>